<sequence>MSTLWWVRHGPTHAKGMVGWTDLPADLSDTGQLRRLSALLPDAPVISSTLSRAVETADAIQDGRPRLPHDPDLRELHFGEWEMRRHDEIEEEDPAHIRAFWDQPGEISAPGGESWADLQARVGRAADRLLARGTDVIVVAHFGAILTQYQRAAGLTTRDAFGQKIDNLSVSAFRWAGSGSSPRDADADLAAASSADWTVLRINHLA</sequence>
<keyword evidence="2" id="KW-1185">Reference proteome</keyword>
<dbReference type="GO" id="GO:0016791">
    <property type="term" value="F:phosphatase activity"/>
    <property type="evidence" value="ECO:0007669"/>
    <property type="project" value="TreeGrafter"/>
</dbReference>
<dbReference type="InterPro" id="IPR029033">
    <property type="entry name" value="His_PPase_superfam"/>
</dbReference>
<dbReference type="Pfam" id="PF00300">
    <property type="entry name" value="His_Phos_1"/>
    <property type="match status" value="1"/>
</dbReference>
<dbReference type="Gene3D" id="3.40.50.1240">
    <property type="entry name" value="Phosphoglycerate mutase-like"/>
    <property type="match status" value="1"/>
</dbReference>
<dbReference type="EMBL" id="JAEKPD010000001">
    <property type="protein sequence ID" value="MBJ3761189.1"/>
    <property type="molecule type" value="Genomic_DNA"/>
</dbReference>
<dbReference type="PANTHER" id="PTHR48100:SF1">
    <property type="entry name" value="HISTIDINE PHOSPHATASE FAMILY PROTEIN-RELATED"/>
    <property type="match status" value="1"/>
</dbReference>
<protein>
    <submittedName>
        <fullName evidence="1">Histidine phosphatase family protein</fullName>
    </submittedName>
</protein>
<name>A0A934IG14_9RHOB</name>
<evidence type="ECO:0000313" key="1">
    <source>
        <dbReference type="EMBL" id="MBJ3761189.1"/>
    </source>
</evidence>
<organism evidence="1 2">
    <name type="scientific">Palleronia pontilimi</name>
    <dbReference type="NCBI Taxonomy" id="1964209"/>
    <lineage>
        <taxon>Bacteria</taxon>
        <taxon>Pseudomonadati</taxon>
        <taxon>Pseudomonadota</taxon>
        <taxon>Alphaproteobacteria</taxon>
        <taxon>Rhodobacterales</taxon>
        <taxon>Roseobacteraceae</taxon>
        <taxon>Palleronia</taxon>
    </lineage>
</organism>
<comment type="caution">
    <text evidence="1">The sequence shown here is derived from an EMBL/GenBank/DDBJ whole genome shotgun (WGS) entry which is preliminary data.</text>
</comment>
<accession>A0A934IG14</accession>
<dbReference type="RefSeq" id="WP_198914371.1">
    <property type="nucleotide sequence ID" value="NZ_JAEKPD010000001.1"/>
</dbReference>
<dbReference type="InterPro" id="IPR050275">
    <property type="entry name" value="PGM_Phosphatase"/>
</dbReference>
<evidence type="ECO:0000313" key="2">
    <source>
        <dbReference type="Proteomes" id="UP000642488"/>
    </source>
</evidence>
<dbReference type="PANTHER" id="PTHR48100">
    <property type="entry name" value="BROAD-SPECIFICITY PHOSPHATASE YOR283W-RELATED"/>
    <property type="match status" value="1"/>
</dbReference>
<dbReference type="SUPFAM" id="SSF53254">
    <property type="entry name" value="Phosphoglycerate mutase-like"/>
    <property type="match status" value="1"/>
</dbReference>
<gene>
    <name evidence="1" type="ORF">ILP92_00295</name>
</gene>
<dbReference type="InterPro" id="IPR013078">
    <property type="entry name" value="His_Pase_superF_clade-1"/>
</dbReference>
<dbReference type="GO" id="GO:0005737">
    <property type="term" value="C:cytoplasm"/>
    <property type="evidence" value="ECO:0007669"/>
    <property type="project" value="TreeGrafter"/>
</dbReference>
<dbReference type="SMART" id="SM00855">
    <property type="entry name" value="PGAM"/>
    <property type="match status" value="1"/>
</dbReference>
<proteinExistence type="predicted"/>
<reference evidence="1" key="1">
    <citation type="submission" date="2020-12" db="EMBL/GenBank/DDBJ databases">
        <title>Bacterial taxonomy.</title>
        <authorList>
            <person name="Pan X."/>
        </authorList>
    </citation>
    <scope>NUCLEOTIDE SEQUENCE</scope>
    <source>
        <strain evidence="1">KCTC 52957</strain>
    </source>
</reference>
<dbReference type="AlphaFoldDB" id="A0A934IG14"/>
<dbReference type="CDD" id="cd07067">
    <property type="entry name" value="HP_PGM_like"/>
    <property type="match status" value="1"/>
</dbReference>
<dbReference type="Proteomes" id="UP000642488">
    <property type="component" value="Unassembled WGS sequence"/>
</dbReference>